<gene>
    <name evidence="1" type="ORF">NNJEOMEG_02780</name>
</gene>
<evidence type="ECO:0000313" key="2">
    <source>
        <dbReference type="Proteomes" id="UP000494245"/>
    </source>
</evidence>
<dbReference type="Proteomes" id="UP000494245">
    <property type="component" value="Unassembled WGS sequence"/>
</dbReference>
<evidence type="ECO:0000313" key="1">
    <source>
        <dbReference type="EMBL" id="GFK94932.1"/>
    </source>
</evidence>
<reference evidence="1 2" key="1">
    <citation type="submission" date="2020-04" db="EMBL/GenBank/DDBJ databases">
        <authorList>
            <consortium name="Desulfovibrio sp. FSS-1 genome sequencing consortium"/>
            <person name="Shimoshige H."/>
            <person name="Kobayashi H."/>
            <person name="Maekawa T."/>
        </authorList>
    </citation>
    <scope>NUCLEOTIDE SEQUENCE [LARGE SCALE GENOMIC DNA]</scope>
    <source>
        <strain evidence="1 2">SIID29052-01</strain>
    </source>
</reference>
<keyword evidence="2" id="KW-1185">Reference proteome</keyword>
<evidence type="ECO:0008006" key="3">
    <source>
        <dbReference type="Google" id="ProtNLM"/>
    </source>
</evidence>
<organism evidence="1 2">
    <name type="scientific">Fundidesulfovibrio magnetotacticus</name>
    <dbReference type="NCBI Taxonomy" id="2730080"/>
    <lineage>
        <taxon>Bacteria</taxon>
        <taxon>Pseudomonadati</taxon>
        <taxon>Thermodesulfobacteriota</taxon>
        <taxon>Desulfovibrionia</taxon>
        <taxon>Desulfovibrionales</taxon>
        <taxon>Desulfovibrionaceae</taxon>
        <taxon>Fundidesulfovibrio</taxon>
    </lineage>
</organism>
<sequence length="127" mass="13401">MAVHPVEASHVRGLLGGATRLALYGAGGKGRTLPRFLRETVPECEVAGFLDSDPALRGRRVDGLPVAGPEALEAWGIQAVAVSTYAKHAVASALRQFRRESGGSFAVLTGLDELHSAHCFAALRELL</sequence>
<proteinExistence type="predicted"/>
<name>A0A6V8LR10_9BACT</name>
<dbReference type="EMBL" id="BLTE01000013">
    <property type="protein sequence ID" value="GFK94932.1"/>
    <property type="molecule type" value="Genomic_DNA"/>
</dbReference>
<protein>
    <recommendedName>
        <fullName evidence="3">PglD N-terminal domain-containing protein</fullName>
    </recommendedName>
</protein>
<dbReference type="SUPFAM" id="SSF51735">
    <property type="entry name" value="NAD(P)-binding Rossmann-fold domains"/>
    <property type="match status" value="1"/>
</dbReference>
<dbReference type="InterPro" id="IPR036291">
    <property type="entry name" value="NAD(P)-bd_dom_sf"/>
</dbReference>
<reference evidence="1 2" key="2">
    <citation type="submission" date="2020-05" db="EMBL/GenBank/DDBJ databases">
        <title>Draft genome sequence of Desulfovibrio sp. strainFSS-1.</title>
        <authorList>
            <person name="Shimoshige H."/>
            <person name="Kobayashi H."/>
            <person name="Maekawa T."/>
        </authorList>
    </citation>
    <scope>NUCLEOTIDE SEQUENCE [LARGE SCALE GENOMIC DNA]</scope>
    <source>
        <strain evidence="1 2">SIID29052-01</strain>
    </source>
</reference>
<comment type="caution">
    <text evidence="1">The sequence shown here is derived from an EMBL/GenBank/DDBJ whole genome shotgun (WGS) entry which is preliminary data.</text>
</comment>
<dbReference type="Gene3D" id="3.40.50.720">
    <property type="entry name" value="NAD(P)-binding Rossmann-like Domain"/>
    <property type="match status" value="1"/>
</dbReference>
<accession>A0A6V8LR10</accession>
<dbReference type="AlphaFoldDB" id="A0A6V8LR10"/>
<dbReference type="RefSeq" id="WP_173085499.1">
    <property type="nucleotide sequence ID" value="NZ_BLTE01000013.1"/>
</dbReference>